<feature type="compositionally biased region" description="Polar residues" evidence="1">
    <location>
        <begin position="259"/>
        <end position="288"/>
    </location>
</feature>
<dbReference type="PANTHER" id="PTHR31286:SF99">
    <property type="entry name" value="DUF4283 DOMAIN-CONTAINING PROTEIN"/>
    <property type="match status" value="1"/>
</dbReference>
<keyword evidence="2" id="KW-0540">Nuclease</keyword>
<dbReference type="InterPro" id="IPR040256">
    <property type="entry name" value="At4g02000-like"/>
</dbReference>
<feature type="region of interest" description="Disordered" evidence="1">
    <location>
        <begin position="89"/>
        <end position="120"/>
    </location>
</feature>
<name>A0A7J6V291_THATH</name>
<keyword evidence="2" id="KW-0378">Hydrolase</keyword>
<dbReference type="EMBL" id="JABWDY010039226">
    <property type="protein sequence ID" value="KAF5179124.1"/>
    <property type="molecule type" value="Genomic_DNA"/>
</dbReference>
<dbReference type="PANTHER" id="PTHR31286">
    <property type="entry name" value="GLYCINE-RICH CELL WALL STRUCTURAL PROTEIN 1.8-LIKE"/>
    <property type="match status" value="1"/>
</dbReference>
<feature type="region of interest" description="Disordered" evidence="1">
    <location>
        <begin position="259"/>
        <end position="302"/>
    </location>
</feature>
<gene>
    <name evidence="2" type="ORF">FRX31_031288</name>
</gene>
<sequence>MWTKKGISFVASLIGVPLFSDVMTFKKERLEYARVCVEIGCEHKFEPSVKLKIGENVVTVGVEYPWKPSSCSICSRFGHKTSKCSKAPKQVWAARQENGDTRKNSGNASSSKAQEDEVPNKAEMADVNALAIVSVVSPVCIVPMVSPNRFEVLGTEVESNAGIAEPTDLLESGELIVDLSMDIVKETAVIPHVAQIDKELEQYEAEKAMFLDAQSDESDDDIEQGDLVEPMFFNDHIVNEEKVAPVVERFKDKPDAVCTNSGAQTTKGKSVVATATTRKKPTVSSVPLTKNKDKERPRGPSS</sequence>
<evidence type="ECO:0000313" key="2">
    <source>
        <dbReference type="EMBL" id="KAF5179124.1"/>
    </source>
</evidence>
<dbReference type="AlphaFoldDB" id="A0A7J6V291"/>
<evidence type="ECO:0000256" key="1">
    <source>
        <dbReference type="SAM" id="MobiDB-lite"/>
    </source>
</evidence>
<keyword evidence="2" id="KW-0269">Exonuclease</keyword>
<dbReference type="GO" id="GO:0004527">
    <property type="term" value="F:exonuclease activity"/>
    <property type="evidence" value="ECO:0007669"/>
    <property type="project" value="UniProtKB-KW"/>
</dbReference>
<keyword evidence="3" id="KW-1185">Reference proteome</keyword>
<organism evidence="2 3">
    <name type="scientific">Thalictrum thalictroides</name>
    <name type="common">Rue-anemone</name>
    <name type="synonym">Anemone thalictroides</name>
    <dbReference type="NCBI Taxonomy" id="46969"/>
    <lineage>
        <taxon>Eukaryota</taxon>
        <taxon>Viridiplantae</taxon>
        <taxon>Streptophyta</taxon>
        <taxon>Embryophyta</taxon>
        <taxon>Tracheophyta</taxon>
        <taxon>Spermatophyta</taxon>
        <taxon>Magnoliopsida</taxon>
        <taxon>Ranunculales</taxon>
        <taxon>Ranunculaceae</taxon>
        <taxon>Thalictroideae</taxon>
        <taxon>Thalictrum</taxon>
    </lineage>
</organism>
<reference evidence="2 3" key="1">
    <citation type="submission" date="2020-06" db="EMBL/GenBank/DDBJ databases">
        <title>Transcriptomic and genomic resources for Thalictrum thalictroides and T. hernandezii: Facilitating candidate gene discovery in an emerging model plant lineage.</title>
        <authorList>
            <person name="Arias T."/>
            <person name="Riano-Pachon D.M."/>
            <person name="Di Stilio V.S."/>
        </authorList>
    </citation>
    <scope>NUCLEOTIDE SEQUENCE [LARGE SCALE GENOMIC DNA]</scope>
    <source>
        <strain evidence="3">cv. WT478/WT964</strain>
        <tissue evidence="2">Leaves</tissue>
    </source>
</reference>
<protein>
    <submittedName>
        <fullName evidence="2">Rna exonuclease</fullName>
    </submittedName>
</protein>
<dbReference type="OrthoDB" id="1939300at2759"/>
<accession>A0A7J6V291</accession>
<evidence type="ECO:0000313" key="3">
    <source>
        <dbReference type="Proteomes" id="UP000554482"/>
    </source>
</evidence>
<dbReference type="Proteomes" id="UP000554482">
    <property type="component" value="Unassembled WGS sequence"/>
</dbReference>
<feature type="compositionally biased region" description="Basic and acidic residues" evidence="1">
    <location>
        <begin position="290"/>
        <end position="302"/>
    </location>
</feature>
<proteinExistence type="predicted"/>
<comment type="caution">
    <text evidence="2">The sequence shown here is derived from an EMBL/GenBank/DDBJ whole genome shotgun (WGS) entry which is preliminary data.</text>
</comment>